<dbReference type="InterPro" id="IPR009057">
    <property type="entry name" value="Homeodomain-like_sf"/>
</dbReference>
<dbReference type="EMBL" id="BAAAMN010000014">
    <property type="protein sequence ID" value="GAA2030890.1"/>
    <property type="molecule type" value="Genomic_DNA"/>
</dbReference>
<reference evidence="2" key="1">
    <citation type="journal article" date="2019" name="Int. J. Syst. Evol. Microbiol.">
        <title>The Global Catalogue of Microorganisms (GCM) 10K type strain sequencing project: providing services to taxonomists for standard genome sequencing and annotation.</title>
        <authorList>
            <consortium name="The Broad Institute Genomics Platform"/>
            <consortium name="The Broad Institute Genome Sequencing Center for Infectious Disease"/>
            <person name="Wu L."/>
            <person name="Ma J."/>
        </authorList>
    </citation>
    <scope>NUCLEOTIDE SEQUENCE [LARGE SCALE GENOMIC DNA]</scope>
    <source>
        <strain evidence="2">JCM 13595</strain>
    </source>
</reference>
<comment type="caution">
    <text evidence="1">The sequence shown here is derived from an EMBL/GenBank/DDBJ whole genome shotgun (WGS) entry which is preliminary data.</text>
</comment>
<sequence>MVKRKQSIKPDNTTVVASISKYAPKSIDCDSDFTVLLRVAAARLAKVPYSSVKIADVAKDAKVPEELIYRQFRDMHEIGSSILEHERSSMSNVQQRVLGMRLSPLEQLAEAFRMVGENLSKDIVVRAGVRIASESRNYFPDRRMDPFRTWEGFVSSQLSRAQDLGMIRVDLDLNSITWVIVAAGIGMKDILSVSNSWDTAPERFEKILQSINVLISSCKAGTSGVTGEAK</sequence>
<name>A0ABP5FNT2_9MICC</name>
<evidence type="ECO:0000313" key="1">
    <source>
        <dbReference type="EMBL" id="GAA2030890.1"/>
    </source>
</evidence>
<dbReference type="SUPFAM" id="SSF46689">
    <property type="entry name" value="Homeodomain-like"/>
    <property type="match status" value="1"/>
</dbReference>
<protein>
    <recommendedName>
        <fullName evidence="3">HTH tetR-type domain-containing protein</fullName>
    </recommendedName>
</protein>
<dbReference type="RefSeq" id="WP_343956403.1">
    <property type="nucleotide sequence ID" value="NZ_BAAAMN010000014.1"/>
</dbReference>
<dbReference type="Proteomes" id="UP001501461">
    <property type="component" value="Unassembled WGS sequence"/>
</dbReference>
<evidence type="ECO:0008006" key="3">
    <source>
        <dbReference type="Google" id="ProtNLM"/>
    </source>
</evidence>
<gene>
    <name evidence="1" type="ORF">GCM10009720_08930</name>
</gene>
<dbReference type="SUPFAM" id="SSF48498">
    <property type="entry name" value="Tetracyclin repressor-like, C-terminal domain"/>
    <property type="match status" value="1"/>
</dbReference>
<proteinExistence type="predicted"/>
<dbReference type="Gene3D" id="1.10.357.10">
    <property type="entry name" value="Tetracycline Repressor, domain 2"/>
    <property type="match status" value="1"/>
</dbReference>
<dbReference type="InterPro" id="IPR036271">
    <property type="entry name" value="Tet_transcr_reg_TetR-rel_C_sf"/>
</dbReference>
<organism evidence="1 2">
    <name type="scientific">Yaniella flava</name>
    <dbReference type="NCBI Taxonomy" id="287930"/>
    <lineage>
        <taxon>Bacteria</taxon>
        <taxon>Bacillati</taxon>
        <taxon>Actinomycetota</taxon>
        <taxon>Actinomycetes</taxon>
        <taxon>Micrococcales</taxon>
        <taxon>Micrococcaceae</taxon>
        <taxon>Yaniella</taxon>
    </lineage>
</organism>
<keyword evidence="2" id="KW-1185">Reference proteome</keyword>
<accession>A0ABP5FNT2</accession>
<evidence type="ECO:0000313" key="2">
    <source>
        <dbReference type="Proteomes" id="UP001501461"/>
    </source>
</evidence>